<dbReference type="RefSeq" id="WP_378799780.1">
    <property type="nucleotide sequence ID" value="NZ_JBHUER010000008.1"/>
</dbReference>
<dbReference type="InterPro" id="IPR000064">
    <property type="entry name" value="NLP_P60_dom"/>
</dbReference>
<sequence>MTTPFDRRLTPARPDVAAAHLRGQVEALRLVEGERRRVAVGHAGLRRAPQPDASLETEALFGEEVVVYDELEGWAWAQLSGDGYVGYMPSAALSAELGSGPTHRVAALRTLLFPEPSIKVPPLDALSTGARLNVVASEGRFATLDTGAFAIARHLAPLDAVETDAAAVAERFIGAPYLWGGRTSLGLDCSGLVQTALAACGVAAPRDADMQERAVGRPIELAEARRGDLLFWKGHVAMLRDERTLVHANAFHMATALEPLDAALARILASDGPVTSVRRPVG</sequence>
<evidence type="ECO:0000313" key="7">
    <source>
        <dbReference type="Proteomes" id="UP001597308"/>
    </source>
</evidence>
<evidence type="ECO:0000256" key="3">
    <source>
        <dbReference type="ARBA" id="ARBA00022801"/>
    </source>
</evidence>
<name>A0ABW4K675_9HYPH</name>
<accession>A0ABW4K675</accession>
<dbReference type="Pfam" id="PF00877">
    <property type="entry name" value="NLPC_P60"/>
    <property type="match status" value="1"/>
</dbReference>
<dbReference type="Proteomes" id="UP001597308">
    <property type="component" value="Unassembled WGS sequence"/>
</dbReference>
<dbReference type="PANTHER" id="PTHR47359:SF3">
    <property type="entry name" value="NLP_P60 DOMAIN-CONTAINING PROTEIN-RELATED"/>
    <property type="match status" value="1"/>
</dbReference>
<dbReference type="SUPFAM" id="SSF54001">
    <property type="entry name" value="Cysteine proteinases"/>
    <property type="match status" value="1"/>
</dbReference>
<dbReference type="PROSITE" id="PS51935">
    <property type="entry name" value="NLPC_P60"/>
    <property type="match status" value="1"/>
</dbReference>
<organism evidence="6 7">
    <name type="scientific">Methylopila henanensis</name>
    <dbReference type="NCBI Taxonomy" id="873516"/>
    <lineage>
        <taxon>Bacteria</taxon>
        <taxon>Pseudomonadati</taxon>
        <taxon>Pseudomonadota</taxon>
        <taxon>Alphaproteobacteria</taxon>
        <taxon>Hyphomicrobiales</taxon>
        <taxon>Methylopilaceae</taxon>
        <taxon>Methylopila</taxon>
    </lineage>
</organism>
<gene>
    <name evidence="6" type="ORF">ACFSCV_11800</name>
</gene>
<keyword evidence="2" id="KW-0645">Protease</keyword>
<comment type="similarity">
    <text evidence="1">Belongs to the peptidase C40 family.</text>
</comment>
<proteinExistence type="inferred from homology"/>
<keyword evidence="3" id="KW-0378">Hydrolase</keyword>
<evidence type="ECO:0000256" key="4">
    <source>
        <dbReference type="ARBA" id="ARBA00022807"/>
    </source>
</evidence>
<dbReference type="PANTHER" id="PTHR47359">
    <property type="entry name" value="PEPTIDOGLYCAN DL-ENDOPEPTIDASE CWLO"/>
    <property type="match status" value="1"/>
</dbReference>
<comment type="caution">
    <text evidence="6">The sequence shown here is derived from an EMBL/GenBank/DDBJ whole genome shotgun (WGS) entry which is preliminary data.</text>
</comment>
<evidence type="ECO:0000256" key="1">
    <source>
        <dbReference type="ARBA" id="ARBA00007074"/>
    </source>
</evidence>
<reference evidence="7" key="1">
    <citation type="journal article" date="2019" name="Int. J. Syst. Evol. Microbiol.">
        <title>The Global Catalogue of Microorganisms (GCM) 10K type strain sequencing project: providing services to taxonomists for standard genome sequencing and annotation.</title>
        <authorList>
            <consortium name="The Broad Institute Genomics Platform"/>
            <consortium name="The Broad Institute Genome Sequencing Center for Infectious Disease"/>
            <person name="Wu L."/>
            <person name="Ma J."/>
        </authorList>
    </citation>
    <scope>NUCLEOTIDE SEQUENCE [LARGE SCALE GENOMIC DNA]</scope>
    <source>
        <strain evidence="7">KCTC 23707</strain>
    </source>
</reference>
<dbReference type="InterPro" id="IPR038765">
    <property type="entry name" value="Papain-like_cys_pep_sf"/>
</dbReference>
<dbReference type="InterPro" id="IPR041382">
    <property type="entry name" value="SH3_16"/>
</dbReference>
<dbReference type="Pfam" id="PF18348">
    <property type="entry name" value="SH3_16"/>
    <property type="match status" value="1"/>
</dbReference>
<dbReference type="InterPro" id="IPR051794">
    <property type="entry name" value="PG_Endopeptidase_C40"/>
</dbReference>
<protein>
    <submittedName>
        <fullName evidence="6">C40 family peptidase</fullName>
    </submittedName>
</protein>
<dbReference type="Gene3D" id="3.90.1720.10">
    <property type="entry name" value="endopeptidase domain like (from Nostoc punctiforme)"/>
    <property type="match status" value="1"/>
</dbReference>
<keyword evidence="4" id="KW-0788">Thiol protease</keyword>
<keyword evidence="7" id="KW-1185">Reference proteome</keyword>
<evidence type="ECO:0000313" key="6">
    <source>
        <dbReference type="EMBL" id="MFD1703685.1"/>
    </source>
</evidence>
<feature type="domain" description="NlpC/P60" evidence="5">
    <location>
        <begin position="158"/>
        <end position="281"/>
    </location>
</feature>
<dbReference type="EMBL" id="JBHUER010000008">
    <property type="protein sequence ID" value="MFD1703685.1"/>
    <property type="molecule type" value="Genomic_DNA"/>
</dbReference>
<evidence type="ECO:0000259" key="5">
    <source>
        <dbReference type="PROSITE" id="PS51935"/>
    </source>
</evidence>
<dbReference type="Gene3D" id="2.30.30.40">
    <property type="entry name" value="SH3 Domains"/>
    <property type="match status" value="1"/>
</dbReference>
<evidence type="ECO:0000256" key="2">
    <source>
        <dbReference type="ARBA" id="ARBA00022670"/>
    </source>
</evidence>